<evidence type="ECO:0000313" key="2">
    <source>
        <dbReference type="EMBL" id="ANI99068.1"/>
    </source>
</evidence>
<proteinExistence type="predicted"/>
<evidence type="ECO:0000313" key="3">
    <source>
        <dbReference type="Proteomes" id="UP000078463"/>
    </source>
</evidence>
<keyword evidence="1" id="KW-0812">Transmembrane</keyword>
<dbReference type="AlphaFoldDB" id="A0A191UDD9"/>
<evidence type="ECO:0000256" key="1">
    <source>
        <dbReference type="SAM" id="Phobius"/>
    </source>
</evidence>
<keyword evidence="3" id="KW-1185">Reference proteome</keyword>
<feature type="transmembrane region" description="Helical" evidence="1">
    <location>
        <begin position="12"/>
        <end position="34"/>
    </location>
</feature>
<dbReference type="Proteomes" id="UP000078463">
    <property type="component" value="Chromosome"/>
</dbReference>
<gene>
    <name evidence="2" type="ORF">A8O14_02525</name>
</gene>
<reference evidence="3" key="1">
    <citation type="submission" date="2016-05" db="EMBL/GenBank/DDBJ databases">
        <title>Polynucleobacter sp. QLW-P1FAT50C-4 genome.</title>
        <authorList>
            <person name="Hahn M.W."/>
        </authorList>
    </citation>
    <scope>NUCLEOTIDE SEQUENCE [LARGE SCALE GENOMIC DNA]</scope>
    <source>
        <strain evidence="3">QLW-P1FAT50C-4</strain>
    </source>
</reference>
<dbReference type="RefSeq" id="WP_068948073.1">
    <property type="nucleotide sequence ID" value="NZ_CP015922.1"/>
</dbReference>
<dbReference type="OrthoDB" id="9881785at2"/>
<dbReference type="KEGG" id="pwu:A8O14_02525"/>
<name>A0A191UDD9_9BURK</name>
<feature type="transmembrane region" description="Helical" evidence="1">
    <location>
        <begin position="54"/>
        <end position="72"/>
    </location>
</feature>
<accession>A0A191UDD9</accession>
<protein>
    <submittedName>
        <fullName evidence="2">Uncharacterized protein</fullName>
    </submittedName>
</protein>
<keyword evidence="1" id="KW-0472">Membrane</keyword>
<keyword evidence="1" id="KW-1133">Transmembrane helix</keyword>
<dbReference type="EMBL" id="CP015922">
    <property type="protein sequence ID" value="ANI99068.1"/>
    <property type="molecule type" value="Genomic_DNA"/>
</dbReference>
<sequence>MGEKTSFSTKEHRFFGSLLSALGGVGLIGLSVHFGAKNDFLATLFIKGGDFVDYLLGIGVISSFILGVVLVARHVAKEGVAEHFYEHTPY</sequence>
<organism evidence="2 3">
    <name type="scientific">Polynucleobacter wuianus</name>
    <dbReference type="NCBI Taxonomy" id="1743168"/>
    <lineage>
        <taxon>Bacteria</taxon>
        <taxon>Pseudomonadati</taxon>
        <taxon>Pseudomonadota</taxon>
        <taxon>Betaproteobacteria</taxon>
        <taxon>Burkholderiales</taxon>
        <taxon>Burkholderiaceae</taxon>
        <taxon>Polynucleobacter</taxon>
    </lineage>
</organism>